<evidence type="ECO:0000256" key="15">
    <source>
        <dbReference type="ARBA" id="ARBA00031138"/>
    </source>
</evidence>
<dbReference type="PROSITE" id="PS00177">
    <property type="entry name" value="TOPOISOMERASE_II"/>
    <property type="match status" value="1"/>
</dbReference>
<dbReference type="Pfam" id="PF00521">
    <property type="entry name" value="DNA_topoisoIV"/>
    <property type="match status" value="1"/>
</dbReference>
<dbReference type="Pfam" id="PF16898">
    <property type="entry name" value="TOPRIM_C"/>
    <property type="match status" value="1"/>
</dbReference>
<comment type="cofactor">
    <cofactor evidence="2">
        <name>Ca(2+)</name>
        <dbReference type="ChEBI" id="CHEBI:29108"/>
    </cofactor>
</comment>
<dbReference type="GO" id="GO:0005524">
    <property type="term" value="F:ATP binding"/>
    <property type="evidence" value="ECO:0007669"/>
    <property type="project" value="UniProtKB-KW"/>
</dbReference>
<dbReference type="InterPro" id="IPR020568">
    <property type="entry name" value="Ribosomal_Su5_D2-typ_SF"/>
</dbReference>
<comment type="cofactor">
    <cofactor evidence="3">
        <name>Mn(2+)</name>
        <dbReference type="ChEBI" id="CHEBI:29035"/>
    </cofactor>
</comment>
<reference evidence="20" key="1">
    <citation type="journal article" date="2019" name="Philos. Trans. R. Soc. Lond., B, Biol. Sci.">
        <title>Targeted metagenomic recovery of four divergent viruses reveals shared and distinctive characteristics of giant viruses of marine eukaryotes.</title>
        <authorList>
            <person name="Needham D.M."/>
            <person name="Poirier C."/>
            <person name="Hehenberger E."/>
            <person name="Jimenez V."/>
            <person name="Swalwell J.E."/>
            <person name="Santoro A.E."/>
            <person name="Worden A.Z."/>
        </authorList>
    </citation>
    <scope>NUCLEOTIDE SEQUENCE</scope>
    <source>
        <strain evidence="20">OPacV-662</strain>
    </source>
</reference>
<dbReference type="Gene3D" id="3.90.199.10">
    <property type="entry name" value="Topoisomerase II, domain 5"/>
    <property type="match status" value="1"/>
</dbReference>
<comment type="similarity">
    <text evidence="5">Belongs to the type II topoisomerase family.</text>
</comment>
<evidence type="ECO:0000256" key="12">
    <source>
        <dbReference type="ARBA" id="ARBA00023029"/>
    </source>
</evidence>
<dbReference type="PRINTS" id="PR00418">
    <property type="entry name" value="TPI2FAMILY"/>
</dbReference>
<comment type="cofactor">
    <cofactor evidence="4">
        <name>Mg(2+)</name>
        <dbReference type="ChEBI" id="CHEBI:18420"/>
    </cofactor>
</comment>
<dbReference type="GO" id="GO:0003677">
    <property type="term" value="F:DNA binding"/>
    <property type="evidence" value="ECO:0007669"/>
    <property type="project" value="UniProtKB-UniRule"/>
</dbReference>
<evidence type="ECO:0000259" key="18">
    <source>
        <dbReference type="PROSITE" id="PS50880"/>
    </source>
</evidence>
<dbReference type="InterPro" id="IPR031660">
    <property type="entry name" value="TOPRIM_C"/>
</dbReference>
<keyword evidence="12 16" id="KW-0799">Topoisomerase</keyword>
<organism evidence="20">
    <name type="scientific">Megaviridae environmental sample</name>
    <dbReference type="NCBI Taxonomy" id="1737588"/>
    <lineage>
        <taxon>Viruses</taxon>
        <taxon>Varidnaviria</taxon>
        <taxon>Bamfordvirae</taxon>
        <taxon>Nucleocytoviricota</taxon>
        <taxon>Megaviricetes</taxon>
        <taxon>Imitervirales</taxon>
        <taxon>Mimiviridae</taxon>
        <taxon>environmental samples</taxon>
    </lineage>
</organism>
<evidence type="ECO:0000256" key="1">
    <source>
        <dbReference type="ARBA" id="ARBA00000185"/>
    </source>
</evidence>
<evidence type="ECO:0000256" key="5">
    <source>
        <dbReference type="ARBA" id="ARBA00011080"/>
    </source>
</evidence>
<dbReference type="EC" id="5.6.2.2" evidence="6"/>
<dbReference type="GO" id="GO:0000819">
    <property type="term" value="P:sister chromatid segregation"/>
    <property type="evidence" value="ECO:0007669"/>
    <property type="project" value="TreeGrafter"/>
</dbReference>
<evidence type="ECO:0000256" key="11">
    <source>
        <dbReference type="ARBA" id="ARBA00022842"/>
    </source>
</evidence>
<evidence type="ECO:0000256" key="9">
    <source>
        <dbReference type="ARBA" id="ARBA00022741"/>
    </source>
</evidence>
<dbReference type="GO" id="GO:0046872">
    <property type="term" value="F:metal ion binding"/>
    <property type="evidence" value="ECO:0007669"/>
    <property type="project" value="UniProtKB-KW"/>
</dbReference>
<evidence type="ECO:0000256" key="4">
    <source>
        <dbReference type="ARBA" id="ARBA00001946"/>
    </source>
</evidence>
<dbReference type="GO" id="GO:0006265">
    <property type="term" value="P:DNA topological change"/>
    <property type="evidence" value="ECO:0007669"/>
    <property type="project" value="UniProtKB-UniRule"/>
</dbReference>
<keyword evidence="9" id="KW-0547">Nucleotide-binding</keyword>
<evidence type="ECO:0000259" key="19">
    <source>
        <dbReference type="PROSITE" id="PS52040"/>
    </source>
</evidence>
<dbReference type="InterPro" id="IPR013757">
    <property type="entry name" value="Topo_IIA_A_a_sf"/>
</dbReference>
<feature type="domain" description="Toprim" evidence="18">
    <location>
        <begin position="441"/>
        <end position="581"/>
    </location>
</feature>
<dbReference type="GO" id="GO:0003918">
    <property type="term" value="F:DNA topoisomerase type II (double strand cut, ATP-hydrolyzing) activity"/>
    <property type="evidence" value="ECO:0007669"/>
    <property type="project" value="UniProtKB-EC"/>
</dbReference>
<dbReference type="InterPro" id="IPR001241">
    <property type="entry name" value="Topo_IIA"/>
</dbReference>
<dbReference type="Gene3D" id="3.30.1360.40">
    <property type="match status" value="1"/>
</dbReference>
<dbReference type="Pfam" id="PF01751">
    <property type="entry name" value="Toprim"/>
    <property type="match status" value="1"/>
</dbReference>
<evidence type="ECO:0000256" key="3">
    <source>
        <dbReference type="ARBA" id="ARBA00001936"/>
    </source>
</evidence>
<evidence type="ECO:0000313" key="20">
    <source>
        <dbReference type="EMBL" id="QFG73584.1"/>
    </source>
</evidence>
<dbReference type="FunFam" id="3.30.1490.30:FF:000001">
    <property type="entry name" value="DNA topoisomerase 2"/>
    <property type="match status" value="1"/>
</dbReference>
<dbReference type="InterPro" id="IPR013758">
    <property type="entry name" value="Topo_IIA_A/C_ab"/>
</dbReference>
<dbReference type="PRINTS" id="PR01158">
    <property type="entry name" value="TOPISMRASEII"/>
</dbReference>
<keyword evidence="11" id="KW-0460">Magnesium</keyword>
<feature type="domain" description="Topo IIA-type catalytic" evidence="19">
    <location>
        <begin position="689"/>
        <end position="1113"/>
    </location>
</feature>
<evidence type="ECO:0000256" key="2">
    <source>
        <dbReference type="ARBA" id="ARBA00001913"/>
    </source>
</evidence>
<evidence type="ECO:0000256" key="17">
    <source>
        <dbReference type="SAM" id="Coils"/>
    </source>
</evidence>
<dbReference type="EMBL" id="MN448266">
    <property type="protein sequence ID" value="QFG73584.1"/>
    <property type="molecule type" value="Genomic_DNA"/>
</dbReference>
<dbReference type="Gene3D" id="3.30.1490.30">
    <property type="match status" value="1"/>
</dbReference>
<dbReference type="InterPro" id="IPR013506">
    <property type="entry name" value="Topo_IIA_bsu_dom2"/>
</dbReference>
<dbReference type="InterPro" id="IPR013759">
    <property type="entry name" value="Topo_IIA_B_C"/>
</dbReference>
<dbReference type="Gene3D" id="3.40.50.670">
    <property type="match status" value="1"/>
</dbReference>
<dbReference type="PROSITE" id="PS50880">
    <property type="entry name" value="TOPRIM"/>
    <property type="match status" value="1"/>
</dbReference>
<accession>A0A5J6VI37</accession>
<dbReference type="InterPro" id="IPR001154">
    <property type="entry name" value="TopoII_euk"/>
</dbReference>
<dbReference type="FunFam" id="3.90.199.10:FF:000002">
    <property type="entry name" value="DNA topoisomerase 2"/>
    <property type="match status" value="1"/>
</dbReference>
<dbReference type="Gene3D" id="3.30.230.10">
    <property type="match status" value="1"/>
</dbReference>
<name>A0A5J6VI37_9VIRU</name>
<dbReference type="InterPro" id="IPR036890">
    <property type="entry name" value="HATPase_C_sf"/>
</dbReference>
<dbReference type="CDD" id="cd03481">
    <property type="entry name" value="TopoIIA_Trans_ScTopoIIA"/>
    <property type="match status" value="1"/>
</dbReference>
<dbReference type="PANTHER" id="PTHR10169">
    <property type="entry name" value="DNA TOPOISOMERASE/GYRASE"/>
    <property type="match status" value="1"/>
</dbReference>
<dbReference type="InterPro" id="IPR050634">
    <property type="entry name" value="DNA_Topoisomerase_II"/>
</dbReference>
<dbReference type="InterPro" id="IPR013760">
    <property type="entry name" value="Topo_IIA-like_dom_sf"/>
</dbReference>
<keyword evidence="17" id="KW-0175">Coiled coil</keyword>
<dbReference type="FunFam" id="3.40.50.670:FF:000001">
    <property type="entry name" value="DNA topoisomerase 2"/>
    <property type="match status" value="1"/>
</dbReference>
<dbReference type="SUPFAM" id="SSF56719">
    <property type="entry name" value="Type II DNA topoisomerase"/>
    <property type="match status" value="1"/>
</dbReference>
<keyword evidence="10" id="KW-0067">ATP-binding</keyword>
<keyword evidence="8" id="KW-0479">Metal-binding</keyword>
<dbReference type="InterPro" id="IPR014721">
    <property type="entry name" value="Ribsml_uS5_D2-typ_fold_subgr"/>
</dbReference>
<comment type="catalytic activity">
    <reaction evidence="1 16">
        <text>ATP-dependent breakage, passage and rejoining of double-stranded DNA.</text>
        <dbReference type="EC" id="5.6.2.2"/>
    </reaction>
</comment>
<dbReference type="InterPro" id="IPR006171">
    <property type="entry name" value="TOPRIM_dom"/>
</dbReference>
<dbReference type="InterPro" id="IPR002205">
    <property type="entry name" value="Topo_IIA_dom_A"/>
</dbReference>
<protein>
    <recommendedName>
        <fullName evidence="7">DNA topoisomerase 2</fullName>
        <ecNumber evidence="6">5.6.2.2</ecNumber>
    </recommendedName>
    <alternativeName>
        <fullName evidence="15">DNA topoisomerase II</fullName>
    </alternativeName>
</protein>
<dbReference type="SMART" id="SM00434">
    <property type="entry name" value="TOP4c"/>
    <property type="match status" value="1"/>
</dbReference>
<evidence type="ECO:0000256" key="13">
    <source>
        <dbReference type="ARBA" id="ARBA00023125"/>
    </source>
</evidence>
<feature type="active site" description="O-(5'-phospho-DNA)-tyrosine intermediate" evidence="16">
    <location>
        <position position="780"/>
    </location>
</feature>
<evidence type="ECO:0000256" key="14">
    <source>
        <dbReference type="ARBA" id="ARBA00023235"/>
    </source>
</evidence>
<dbReference type="Gene3D" id="1.10.268.10">
    <property type="entry name" value="Topoisomerase, domain 3"/>
    <property type="match status" value="1"/>
</dbReference>
<evidence type="ECO:0000256" key="8">
    <source>
        <dbReference type="ARBA" id="ARBA00022723"/>
    </source>
</evidence>
<dbReference type="InterPro" id="IPR018522">
    <property type="entry name" value="TopoIIA_CS"/>
</dbReference>
<dbReference type="SMART" id="SM00433">
    <property type="entry name" value="TOP2c"/>
    <property type="match status" value="1"/>
</dbReference>
<evidence type="ECO:0000256" key="6">
    <source>
        <dbReference type="ARBA" id="ARBA00012895"/>
    </source>
</evidence>
<keyword evidence="13 16" id="KW-0238">DNA-binding</keyword>
<dbReference type="Pfam" id="PF00204">
    <property type="entry name" value="DNA_gyraseB"/>
    <property type="match status" value="1"/>
</dbReference>
<dbReference type="PANTHER" id="PTHR10169:SF38">
    <property type="entry name" value="DNA TOPOISOMERASE 2"/>
    <property type="match status" value="1"/>
</dbReference>
<evidence type="ECO:0000256" key="10">
    <source>
        <dbReference type="ARBA" id="ARBA00022840"/>
    </source>
</evidence>
<dbReference type="SUPFAM" id="SSF55874">
    <property type="entry name" value="ATPase domain of HSP90 chaperone/DNA topoisomerase II/histidine kinase"/>
    <property type="match status" value="1"/>
</dbReference>
<sequence length="1120" mass="128615">MEQTIEEKYQRLTQIEHVHKRPTMYVGSIDKSTCERLVVQDGKLVKKTLTYSPALEKLNDEVLTNAKDARTRQLADYTRMIANNIEIPNHFKVCDCIKITIDRDNESISIENNGSSIPIVKNTDHDMWVPEMIFGEFMSGSNFTDDQSLTGGTHGLGVKLVNVFSQEFHVEIVDGEQKKMWRQTFRDEMQVKEKPKITTCKKKPYVKITFKPNLSRFSCDSFEDGFIQLVERRAYDMAATTEGCKVYLNGERLNMNFEKYVKMYQGVLDESPEPLVTRRINDRWQIGVIVRPDNGFEHISFVNGISTYRGGSHVDHVVDQIVKKITEAVKKKTKAPRVKSSLIKNHLVVFIDANIENASFDSQSKESLVTKVEKFGSTCILDDTFMGKLLKTPLVDRVVASIKETQFDNMKTTDGSKSSRIKGIAKLDDAKWAGTNKSNQCYLILTEGDSAKASAMSGLSVVGRERFGVFPLRGKLLNVREASAKQLLANEEITNIKKIIGLQQNQDYSDPMTMSKLRYGGGIIIFADQDTDGSHIKGLLMNCFHWFWPSLVKDCNFIHCLCTPIIKAFKKNQTKVFYNLPTYEKWKSTNKTNLWKIKYYKGLGTSTAKEAREYFDDIWSKLQEYTWGEHDENAITLAFSKDRANDRKTWLMGYDRNIVLDNSRKNVTYDDFVNQELIHFSNEDNERSIPSVIDGLKPSQRKILFASYMRKLDKDEIKVSQLSGYVSDRACYHHGEASLNGAIIGMAQDFCGSNNLNWLNPNGQFGTRLKGGKDAASPRYIWTSINPTIEYIINKRDTGILETKHDDGIPVEPECYFPIIPMVLVNGADGIGTGFSTHLPSYRPNDIIDALLEHLNNPDAKWKDLIPWYKGFNGNLHIEDDKLVITGIYECMVIKNHTVIHVTELPVGLWTDTFKEYLEGLIDKKLIHSYTSSCTDTIVDFMIKLPPEHTITNNGGTAILNKLQKKISLNNIHLYSGENQIRKYSSCSDILDEFYDYRMEAYVRRKQMEVKVLMWELLLLESKMRFIQEVLDNELEIFRRPKQAIISDLETREYPMLSTSFYGDKSYDYVTNMPLFALTKERLDQLEEQITDKQNDLTHLQETSEVDIWKNELRELRKHI</sequence>
<keyword evidence="14 16" id="KW-0413">Isomerase</keyword>
<proteinExistence type="inferred from homology"/>
<evidence type="ECO:0000256" key="16">
    <source>
        <dbReference type="PROSITE-ProRule" id="PRU01384"/>
    </source>
</evidence>
<evidence type="ECO:0000256" key="7">
    <source>
        <dbReference type="ARBA" id="ARBA00019635"/>
    </source>
</evidence>
<dbReference type="SUPFAM" id="SSF54211">
    <property type="entry name" value="Ribosomal protein S5 domain 2-like"/>
    <property type="match status" value="1"/>
</dbReference>
<feature type="coiled-coil region" evidence="17">
    <location>
        <begin position="1076"/>
        <end position="1103"/>
    </location>
</feature>
<dbReference type="Gene3D" id="3.30.565.10">
    <property type="entry name" value="Histidine kinase-like ATPase, C-terminal domain"/>
    <property type="match status" value="1"/>
</dbReference>
<dbReference type="PROSITE" id="PS52040">
    <property type="entry name" value="TOPO_IIA"/>
    <property type="match status" value="1"/>
</dbReference>